<dbReference type="PANTHER" id="PTHR33779">
    <property type="entry name" value="EXPRESSED PROTEIN"/>
    <property type="match status" value="1"/>
</dbReference>
<dbReference type="InterPro" id="IPR056874">
    <property type="entry name" value="PHD_dom_pln"/>
</dbReference>
<sequence length="120" mass="13074">MADARNVCCMCGDIGFPEKLFQCLRCVYRFQHSYCSNYYREESSTAGVCDWCKSEEHRTHTRRIATSGAGDKAGRQGGDRDEGSAGGSRGRSSGTGPPSSSSSSAKQSGRRYKLLKDVLC</sequence>
<organism evidence="3 4">
    <name type="scientific">Dendrobium catenatum</name>
    <dbReference type="NCBI Taxonomy" id="906689"/>
    <lineage>
        <taxon>Eukaryota</taxon>
        <taxon>Viridiplantae</taxon>
        <taxon>Streptophyta</taxon>
        <taxon>Embryophyta</taxon>
        <taxon>Tracheophyta</taxon>
        <taxon>Spermatophyta</taxon>
        <taxon>Magnoliopsida</taxon>
        <taxon>Liliopsida</taxon>
        <taxon>Asparagales</taxon>
        <taxon>Orchidaceae</taxon>
        <taxon>Epidendroideae</taxon>
        <taxon>Malaxideae</taxon>
        <taxon>Dendrobiinae</taxon>
        <taxon>Dendrobium</taxon>
    </lineage>
</organism>
<gene>
    <name evidence="3" type="ORF">MA16_Dca010667</name>
</gene>
<feature type="domain" description="PHD-type zinc finger plants" evidence="2">
    <location>
        <begin position="9"/>
        <end position="52"/>
    </location>
</feature>
<reference evidence="3 4" key="2">
    <citation type="journal article" date="2017" name="Nature">
        <title>The Apostasia genome and the evolution of orchids.</title>
        <authorList>
            <person name="Zhang G.Q."/>
            <person name="Liu K.W."/>
            <person name="Li Z."/>
            <person name="Lohaus R."/>
            <person name="Hsiao Y.Y."/>
            <person name="Niu S.C."/>
            <person name="Wang J.Y."/>
            <person name="Lin Y.C."/>
            <person name="Xu Q."/>
            <person name="Chen L.J."/>
            <person name="Yoshida K."/>
            <person name="Fujiwara S."/>
            <person name="Wang Z.W."/>
            <person name="Zhang Y.Q."/>
            <person name="Mitsuda N."/>
            <person name="Wang M."/>
            <person name="Liu G.H."/>
            <person name="Pecoraro L."/>
            <person name="Huang H.X."/>
            <person name="Xiao X.J."/>
            <person name="Lin M."/>
            <person name="Wu X.Y."/>
            <person name="Wu W.L."/>
            <person name="Chen Y.Y."/>
            <person name="Chang S.B."/>
            <person name="Sakamoto S."/>
            <person name="Ohme-Takagi M."/>
            <person name="Yagi M."/>
            <person name="Zeng S.J."/>
            <person name="Shen C.Y."/>
            <person name="Yeh C.M."/>
            <person name="Luo Y.B."/>
            <person name="Tsai W.C."/>
            <person name="Van de Peer Y."/>
            <person name="Liu Z.J."/>
        </authorList>
    </citation>
    <scope>NUCLEOTIDE SEQUENCE [LARGE SCALE GENOMIC DNA]</scope>
    <source>
        <tissue evidence="3">The whole plant</tissue>
    </source>
</reference>
<dbReference type="Proteomes" id="UP000233837">
    <property type="component" value="Unassembled WGS sequence"/>
</dbReference>
<protein>
    <recommendedName>
        <fullName evidence="2">PHD-type zinc finger plants domain-containing protein</fullName>
    </recommendedName>
</protein>
<evidence type="ECO:0000313" key="3">
    <source>
        <dbReference type="EMBL" id="PKU63750.1"/>
    </source>
</evidence>
<feature type="compositionally biased region" description="Basic and acidic residues" evidence="1">
    <location>
        <begin position="72"/>
        <end position="83"/>
    </location>
</feature>
<reference evidence="3 4" key="1">
    <citation type="journal article" date="2016" name="Sci. Rep.">
        <title>The Dendrobium catenatum Lindl. genome sequence provides insights into polysaccharide synthase, floral development and adaptive evolution.</title>
        <authorList>
            <person name="Zhang G.Q."/>
            <person name="Xu Q."/>
            <person name="Bian C."/>
            <person name="Tsai W.C."/>
            <person name="Yeh C.M."/>
            <person name="Liu K.W."/>
            <person name="Yoshida K."/>
            <person name="Zhang L.S."/>
            <person name="Chang S.B."/>
            <person name="Chen F."/>
            <person name="Shi Y."/>
            <person name="Su Y.Y."/>
            <person name="Zhang Y.Q."/>
            <person name="Chen L.J."/>
            <person name="Yin Y."/>
            <person name="Lin M."/>
            <person name="Huang H."/>
            <person name="Deng H."/>
            <person name="Wang Z.W."/>
            <person name="Zhu S.L."/>
            <person name="Zhao X."/>
            <person name="Deng C."/>
            <person name="Niu S.C."/>
            <person name="Huang J."/>
            <person name="Wang M."/>
            <person name="Liu G.H."/>
            <person name="Yang H.J."/>
            <person name="Xiao X.J."/>
            <person name="Hsiao Y.Y."/>
            <person name="Wu W.L."/>
            <person name="Chen Y.Y."/>
            <person name="Mitsuda N."/>
            <person name="Ohme-Takagi M."/>
            <person name="Luo Y.B."/>
            <person name="Van de Peer Y."/>
            <person name="Liu Z.J."/>
        </authorList>
    </citation>
    <scope>NUCLEOTIDE SEQUENCE [LARGE SCALE GENOMIC DNA]</scope>
    <source>
        <tissue evidence="3">The whole plant</tissue>
    </source>
</reference>
<evidence type="ECO:0000259" key="2">
    <source>
        <dbReference type="Pfam" id="PF25054"/>
    </source>
</evidence>
<accession>A0A2I0VK10</accession>
<dbReference type="Pfam" id="PF25054">
    <property type="entry name" value="PHD_pln"/>
    <property type="match status" value="1"/>
</dbReference>
<name>A0A2I0VK10_9ASPA</name>
<evidence type="ECO:0000256" key="1">
    <source>
        <dbReference type="SAM" id="MobiDB-lite"/>
    </source>
</evidence>
<dbReference type="EMBL" id="KZ503460">
    <property type="protein sequence ID" value="PKU63750.1"/>
    <property type="molecule type" value="Genomic_DNA"/>
</dbReference>
<keyword evidence="4" id="KW-1185">Reference proteome</keyword>
<dbReference type="OrthoDB" id="1935489at2759"/>
<dbReference type="PANTHER" id="PTHR33779:SF11">
    <property type="entry name" value="OS04G0551600 PROTEIN"/>
    <property type="match status" value="1"/>
</dbReference>
<proteinExistence type="predicted"/>
<feature type="region of interest" description="Disordered" evidence="1">
    <location>
        <begin position="63"/>
        <end position="120"/>
    </location>
</feature>
<feature type="compositionally biased region" description="Low complexity" evidence="1">
    <location>
        <begin position="90"/>
        <end position="107"/>
    </location>
</feature>
<dbReference type="AlphaFoldDB" id="A0A2I0VK10"/>
<evidence type="ECO:0000313" key="4">
    <source>
        <dbReference type="Proteomes" id="UP000233837"/>
    </source>
</evidence>